<sequence length="56" mass="6425">MTAFFLKKRIENSPSFLHAESRLILEKTAKTYLERGLGNGLLAKCNPLHHRDMGLR</sequence>
<proteinExistence type="predicted"/>
<evidence type="ECO:0000313" key="1">
    <source>
        <dbReference type="EMBL" id="ERM80883.1"/>
    </source>
</evidence>
<keyword evidence="2" id="KW-1185">Reference proteome</keyword>
<protein>
    <submittedName>
        <fullName evidence="1">Uncharacterized protein</fullName>
    </submittedName>
</protein>
<name>U5BSM9_9BACT</name>
<gene>
    <name evidence="1" type="ORF">P872_11570</name>
</gene>
<dbReference type="Proteomes" id="UP000016843">
    <property type="component" value="Unassembled WGS sequence"/>
</dbReference>
<dbReference type="AlphaFoldDB" id="U5BSM9"/>
<accession>U5BSM9</accession>
<comment type="caution">
    <text evidence="1">The sequence shown here is derived from an EMBL/GenBank/DDBJ whole genome shotgun (WGS) entry which is preliminary data.</text>
</comment>
<dbReference type="EMBL" id="AWXR01000072">
    <property type="protein sequence ID" value="ERM80883.1"/>
    <property type="molecule type" value="Genomic_DNA"/>
</dbReference>
<evidence type="ECO:0000313" key="2">
    <source>
        <dbReference type="Proteomes" id="UP000016843"/>
    </source>
</evidence>
<reference evidence="1 2" key="1">
    <citation type="journal article" date="2013" name="Genome Announc.">
        <title>Draft Genome Sequence of the Psychrophilic and Alkaliphilic Rhodonellum psychrophilum Strain GCM71T.</title>
        <authorList>
            <person name="Hauptmann A.L."/>
            <person name="Glaring M.A."/>
            <person name="Hallin P.F."/>
            <person name="Prieme A."/>
            <person name="Stougaard P."/>
        </authorList>
    </citation>
    <scope>NUCLEOTIDE SEQUENCE [LARGE SCALE GENOMIC DNA]</scope>
    <source>
        <strain evidence="1 2">GCM71</strain>
    </source>
</reference>
<organism evidence="1 2">
    <name type="scientific">Rhodonellum psychrophilum GCM71 = DSM 17998</name>
    <dbReference type="NCBI Taxonomy" id="1123057"/>
    <lineage>
        <taxon>Bacteria</taxon>
        <taxon>Pseudomonadati</taxon>
        <taxon>Bacteroidota</taxon>
        <taxon>Cytophagia</taxon>
        <taxon>Cytophagales</taxon>
        <taxon>Cytophagaceae</taxon>
        <taxon>Rhodonellum</taxon>
    </lineage>
</organism>